<evidence type="ECO:0000256" key="4">
    <source>
        <dbReference type="ARBA" id="ARBA00023125"/>
    </source>
</evidence>
<dbReference type="Proteomes" id="UP000887569">
    <property type="component" value="Unplaced"/>
</dbReference>
<dbReference type="PROSITE" id="PS50888">
    <property type="entry name" value="BHLH"/>
    <property type="match status" value="1"/>
</dbReference>
<evidence type="ECO:0000256" key="6">
    <source>
        <dbReference type="ARBA" id="ARBA00023242"/>
    </source>
</evidence>
<organism evidence="9 10">
    <name type="scientific">Parascaris univalens</name>
    <name type="common">Nematode worm</name>
    <dbReference type="NCBI Taxonomy" id="6257"/>
    <lineage>
        <taxon>Eukaryota</taxon>
        <taxon>Metazoa</taxon>
        <taxon>Ecdysozoa</taxon>
        <taxon>Nematoda</taxon>
        <taxon>Chromadorea</taxon>
        <taxon>Rhabditida</taxon>
        <taxon>Spirurina</taxon>
        <taxon>Ascaridomorpha</taxon>
        <taxon>Ascaridoidea</taxon>
        <taxon>Ascarididae</taxon>
        <taxon>Parascaris</taxon>
    </lineage>
</organism>
<dbReference type="PANTHER" id="PTHR45776:SF2">
    <property type="entry name" value="MIP04163P"/>
    <property type="match status" value="1"/>
</dbReference>
<dbReference type="GO" id="GO:0000978">
    <property type="term" value="F:RNA polymerase II cis-regulatory region sequence-specific DNA binding"/>
    <property type="evidence" value="ECO:0007669"/>
    <property type="project" value="TreeGrafter"/>
</dbReference>
<evidence type="ECO:0000256" key="5">
    <source>
        <dbReference type="ARBA" id="ARBA00023163"/>
    </source>
</evidence>
<evidence type="ECO:0000259" key="8">
    <source>
        <dbReference type="PROSITE" id="PS50888"/>
    </source>
</evidence>
<dbReference type="CDD" id="cd11397">
    <property type="entry name" value="bHLHzip_MITF_like"/>
    <property type="match status" value="1"/>
</dbReference>
<feature type="region of interest" description="Disordered" evidence="7">
    <location>
        <begin position="496"/>
        <end position="527"/>
    </location>
</feature>
<evidence type="ECO:0000256" key="7">
    <source>
        <dbReference type="SAM" id="MobiDB-lite"/>
    </source>
</evidence>
<dbReference type="GO" id="GO:0000981">
    <property type="term" value="F:DNA-binding transcription factor activity, RNA polymerase II-specific"/>
    <property type="evidence" value="ECO:0007669"/>
    <property type="project" value="TreeGrafter"/>
</dbReference>
<keyword evidence="6" id="KW-0539">Nucleus</keyword>
<feature type="region of interest" description="Disordered" evidence="7">
    <location>
        <begin position="249"/>
        <end position="317"/>
    </location>
</feature>
<dbReference type="WBParaSite" id="PgR001X_g056_t01">
    <property type="protein sequence ID" value="PgR001X_g056_t01"/>
    <property type="gene ID" value="PgR001X_g056"/>
</dbReference>
<feature type="compositionally biased region" description="Polar residues" evidence="7">
    <location>
        <begin position="569"/>
        <end position="606"/>
    </location>
</feature>
<feature type="compositionally biased region" description="Polar residues" evidence="7">
    <location>
        <begin position="249"/>
        <end position="258"/>
    </location>
</feature>
<dbReference type="InterPro" id="IPR011598">
    <property type="entry name" value="bHLH_dom"/>
</dbReference>
<dbReference type="GO" id="GO:0005634">
    <property type="term" value="C:nucleus"/>
    <property type="evidence" value="ECO:0007669"/>
    <property type="project" value="UniProtKB-SubCell"/>
</dbReference>
<name>A0A915A6C5_PARUN</name>
<evidence type="ECO:0000313" key="10">
    <source>
        <dbReference type="WBParaSite" id="PgR001X_g056_t01"/>
    </source>
</evidence>
<feature type="compositionally biased region" description="Low complexity" evidence="7">
    <location>
        <begin position="274"/>
        <end position="295"/>
    </location>
</feature>
<keyword evidence="4" id="KW-0238">DNA-binding</keyword>
<accession>A0A915A6C5</accession>
<dbReference type="SMART" id="SM00353">
    <property type="entry name" value="HLH"/>
    <property type="match status" value="1"/>
</dbReference>
<feature type="compositionally biased region" description="Polar residues" evidence="7">
    <location>
        <begin position="296"/>
        <end position="315"/>
    </location>
</feature>
<protein>
    <submittedName>
        <fullName evidence="10">BHLH domain-containing protein</fullName>
    </submittedName>
</protein>
<evidence type="ECO:0000256" key="1">
    <source>
        <dbReference type="ARBA" id="ARBA00004123"/>
    </source>
</evidence>
<evidence type="ECO:0000256" key="2">
    <source>
        <dbReference type="ARBA" id="ARBA00008289"/>
    </source>
</evidence>
<dbReference type="AlphaFoldDB" id="A0A915A6C5"/>
<evidence type="ECO:0000313" key="9">
    <source>
        <dbReference type="Proteomes" id="UP000887569"/>
    </source>
</evidence>
<feature type="compositionally biased region" description="Basic and acidic residues" evidence="7">
    <location>
        <begin position="66"/>
        <end position="75"/>
    </location>
</feature>
<sequence>LGTLEAPSAFSAKSLQPPRRRCCPTTLCRTGVLNACCRHPSKVDIDSDFVTTFRVAYRLEGFRMSSRDEGSRQEASRSLGLHSSGESARSSPIIIKQPITFSGSRLVHLPPETILVQRNETDDGIRMMSPSQRIPSGFLGAALSNSPLYSTSPKVTLAGEERQQLGRSVAYFSGTLRESPSAESPCEQQNRFVDSPHGSLTHSELDDYIIDEILSLEDDQMALRDVGGTKTQPLPVSYSCADNLTTLSSPHHASSIPNGRSIPGTASSGGSGHSGSPIGSIPINSSSYRQVVSSSAPTSSMDMETLVRGSSQEISNEPDFYRDRRKKDIHNMIERRRRYNINDRIKELGLMLPKHSAEEMKLNKGTILKASCDYIRQLQKDRELMLRQQQQQARLEHAARIYAERVKELEEQLQKNGLAVPPASTSLPPVPPPPIPSTVRAIKQEPFDDIPPSPSQTPTGSLSSAGFMSQLSDTTAAMAITSPVTLHGQQDSNSFFSIGSCSPPESSPYATPDWRHSNISSLPPQQQPFSDLIMEDLSSLHTGGPLLQGDPMISAAGGGPSPHGSALPNQMSPDVQWDQASFSPDNQPNQSAALGVYQQQSGMDFS</sequence>
<feature type="region of interest" description="Disordered" evidence="7">
    <location>
        <begin position="176"/>
        <end position="198"/>
    </location>
</feature>
<proteinExistence type="inferred from homology"/>
<dbReference type="SUPFAM" id="SSF47459">
    <property type="entry name" value="HLH, helix-loop-helix DNA-binding domain"/>
    <property type="match status" value="1"/>
</dbReference>
<comment type="subcellular location">
    <subcellularLocation>
        <location evidence="1">Nucleus</location>
    </subcellularLocation>
</comment>
<evidence type="ECO:0000256" key="3">
    <source>
        <dbReference type="ARBA" id="ARBA00023015"/>
    </source>
</evidence>
<dbReference type="PANTHER" id="PTHR45776">
    <property type="entry name" value="MIP04163P"/>
    <property type="match status" value="1"/>
</dbReference>
<feature type="region of interest" description="Disordered" evidence="7">
    <location>
        <begin position="540"/>
        <end position="606"/>
    </location>
</feature>
<dbReference type="Gene3D" id="4.10.280.10">
    <property type="entry name" value="Helix-loop-helix DNA-binding domain"/>
    <property type="match status" value="1"/>
</dbReference>
<keyword evidence="5" id="KW-0804">Transcription</keyword>
<feature type="region of interest" description="Disordered" evidence="7">
    <location>
        <begin position="66"/>
        <end position="87"/>
    </location>
</feature>
<keyword evidence="9" id="KW-1185">Reference proteome</keyword>
<feature type="domain" description="BHLH" evidence="8">
    <location>
        <begin position="325"/>
        <end position="378"/>
    </location>
</feature>
<feature type="region of interest" description="Disordered" evidence="7">
    <location>
        <begin position="419"/>
        <end position="466"/>
    </location>
</feature>
<feature type="compositionally biased region" description="Polar residues" evidence="7">
    <location>
        <begin position="456"/>
        <end position="466"/>
    </location>
</feature>
<dbReference type="InterPro" id="IPR036638">
    <property type="entry name" value="HLH_DNA-bd_sf"/>
</dbReference>
<feature type="compositionally biased region" description="Polar residues" evidence="7">
    <location>
        <begin position="517"/>
        <end position="527"/>
    </location>
</feature>
<reference evidence="10" key="1">
    <citation type="submission" date="2022-11" db="UniProtKB">
        <authorList>
            <consortium name="WormBaseParasite"/>
        </authorList>
    </citation>
    <scope>IDENTIFICATION</scope>
</reference>
<dbReference type="Pfam" id="PF00010">
    <property type="entry name" value="HLH"/>
    <property type="match status" value="1"/>
</dbReference>
<keyword evidence="3" id="KW-0805">Transcription regulation</keyword>
<comment type="similarity">
    <text evidence="2">Belongs to the MiT/TFE family.</text>
</comment>
<dbReference type="GO" id="GO:0046983">
    <property type="term" value="F:protein dimerization activity"/>
    <property type="evidence" value="ECO:0007669"/>
    <property type="project" value="InterPro"/>
</dbReference>